<dbReference type="PROSITE" id="PS50240">
    <property type="entry name" value="TRYPSIN_DOM"/>
    <property type="match status" value="1"/>
</dbReference>
<evidence type="ECO:0000259" key="6">
    <source>
        <dbReference type="PROSITE" id="PS50240"/>
    </source>
</evidence>
<dbReference type="GO" id="GO:0006508">
    <property type="term" value="P:proteolysis"/>
    <property type="evidence" value="ECO:0007669"/>
    <property type="project" value="UniProtKB-KW"/>
</dbReference>
<dbReference type="SUPFAM" id="SSF50494">
    <property type="entry name" value="Trypsin-like serine proteases"/>
    <property type="match status" value="1"/>
</dbReference>
<keyword evidence="5" id="KW-0378">Hydrolase</keyword>
<gene>
    <name evidence="7" type="primary">HaOG213671</name>
    <name evidence="7" type="ORF">B5X24_HaOG213671</name>
</gene>
<protein>
    <recommendedName>
        <fullName evidence="6">Peptidase S1 domain-containing protein</fullName>
    </recommendedName>
</protein>
<dbReference type="InterPro" id="IPR051333">
    <property type="entry name" value="CLIP_Serine_Protease"/>
</dbReference>
<dbReference type="PRINTS" id="PR00722">
    <property type="entry name" value="CHYMOTRYPSIN"/>
</dbReference>
<evidence type="ECO:0000256" key="5">
    <source>
        <dbReference type="RuleBase" id="RU363034"/>
    </source>
</evidence>
<dbReference type="InterPro" id="IPR001314">
    <property type="entry name" value="Peptidase_S1A"/>
</dbReference>
<evidence type="ECO:0000256" key="3">
    <source>
        <dbReference type="ARBA" id="ARBA00023180"/>
    </source>
</evidence>
<dbReference type="InterPro" id="IPR001254">
    <property type="entry name" value="Trypsin_dom"/>
</dbReference>
<evidence type="ECO:0000256" key="1">
    <source>
        <dbReference type="ARBA" id="ARBA00022729"/>
    </source>
</evidence>
<dbReference type="OrthoDB" id="6339452at2759"/>
<sequence>MATSPAAQVWLFLASKCRQVKWPWRLDSQLFTSSLKKLQADCRRRRHWRPNDSRQGSAYLFLIPGSDCKVESVNGRCVSVYRCLGTLLDKKRHRKTPICSFQGKTPIVCCTDCDLVDDVRNIIVNERLGFLYKTGRKAEDACTKYKNEVDFACKHKYEETIKFELTRYYKIAKNCYNVTVTDFDLVFYTLGSDAARYQYTHMALLGYGEDMDSALWLCGGSVISERFILTAAHCISQPRVGPVKYIALGILRRSDPLDKWQRYNVRRVVPHPEYKSPSKYHDIALLETDTPIQFNDDVHPACLHTKGEAEEVLTGTGWGALGNRKPLADTLQTLDIKRFSEEECMQHYPKYRHLLQGYNHTTQMCYGDRVTVADSCEGDSGGPLQSETLDEHHCVTTVVGVTSAGKQCGITAGSGLYTRVIHYVPWIESVVWP</sequence>
<evidence type="ECO:0000256" key="2">
    <source>
        <dbReference type="ARBA" id="ARBA00023157"/>
    </source>
</evidence>
<dbReference type="FunFam" id="2.40.10.10:FF:000028">
    <property type="entry name" value="Serine protease easter"/>
    <property type="match status" value="1"/>
</dbReference>
<accession>A0A2W1BD72</accession>
<dbReference type="SMART" id="SM00020">
    <property type="entry name" value="Tryp_SPc"/>
    <property type="match status" value="1"/>
</dbReference>
<evidence type="ECO:0000256" key="4">
    <source>
        <dbReference type="ARBA" id="ARBA00024195"/>
    </source>
</evidence>
<dbReference type="InterPro" id="IPR043504">
    <property type="entry name" value="Peptidase_S1_PA_chymotrypsin"/>
</dbReference>
<dbReference type="Pfam" id="PF00089">
    <property type="entry name" value="Trypsin"/>
    <property type="match status" value="1"/>
</dbReference>
<dbReference type="AlphaFoldDB" id="A0A2W1BD72"/>
<dbReference type="GO" id="GO:0004252">
    <property type="term" value="F:serine-type endopeptidase activity"/>
    <property type="evidence" value="ECO:0007669"/>
    <property type="project" value="InterPro"/>
</dbReference>
<dbReference type="EMBL" id="KZ150344">
    <property type="protein sequence ID" value="PZC71287.1"/>
    <property type="molecule type" value="Genomic_DNA"/>
</dbReference>
<evidence type="ECO:0000313" key="8">
    <source>
        <dbReference type="Proteomes" id="UP000249218"/>
    </source>
</evidence>
<proteinExistence type="inferred from homology"/>
<dbReference type="InterPro" id="IPR033116">
    <property type="entry name" value="TRYPSIN_SER"/>
</dbReference>
<dbReference type="PANTHER" id="PTHR24260">
    <property type="match status" value="1"/>
</dbReference>
<name>A0A2W1BD72_HELAM</name>
<organism evidence="7 8">
    <name type="scientific">Helicoverpa armigera</name>
    <name type="common">Cotton bollworm</name>
    <name type="synonym">Heliothis armigera</name>
    <dbReference type="NCBI Taxonomy" id="29058"/>
    <lineage>
        <taxon>Eukaryota</taxon>
        <taxon>Metazoa</taxon>
        <taxon>Ecdysozoa</taxon>
        <taxon>Arthropoda</taxon>
        <taxon>Hexapoda</taxon>
        <taxon>Insecta</taxon>
        <taxon>Pterygota</taxon>
        <taxon>Neoptera</taxon>
        <taxon>Endopterygota</taxon>
        <taxon>Lepidoptera</taxon>
        <taxon>Glossata</taxon>
        <taxon>Ditrysia</taxon>
        <taxon>Noctuoidea</taxon>
        <taxon>Noctuidae</taxon>
        <taxon>Heliothinae</taxon>
        <taxon>Helicoverpa</taxon>
    </lineage>
</organism>
<keyword evidence="5" id="KW-0645">Protease</keyword>
<dbReference type="InterPro" id="IPR018114">
    <property type="entry name" value="TRYPSIN_HIS"/>
</dbReference>
<evidence type="ECO:0000313" key="7">
    <source>
        <dbReference type="EMBL" id="PZC71287.1"/>
    </source>
</evidence>
<reference evidence="7 8" key="1">
    <citation type="journal article" date="2017" name="BMC Biol.">
        <title>Genomic innovations, transcriptional plasticity and gene loss underlying the evolution and divergence of two highly polyphagous and invasive Helicoverpa pest species.</title>
        <authorList>
            <person name="Pearce S.L."/>
            <person name="Clarke D.F."/>
            <person name="East P.D."/>
            <person name="Elfekih S."/>
            <person name="Gordon K.H."/>
            <person name="Jermiin L.S."/>
            <person name="McGaughran A."/>
            <person name="Oakeshott J.G."/>
            <person name="Papanikolaou A."/>
            <person name="Perera O.P."/>
            <person name="Rane R.V."/>
            <person name="Richards S."/>
            <person name="Tay W.T."/>
            <person name="Walsh T.K."/>
            <person name="Anderson A."/>
            <person name="Anderson C.J."/>
            <person name="Asgari S."/>
            <person name="Board P.G."/>
            <person name="Bretschneider A."/>
            <person name="Campbell P.M."/>
            <person name="Chertemps T."/>
            <person name="Christeller J.T."/>
            <person name="Coppin C.W."/>
            <person name="Downes S.J."/>
            <person name="Duan G."/>
            <person name="Farnsworth C.A."/>
            <person name="Good R.T."/>
            <person name="Han L.B."/>
            <person name="Han Y.C."/>
            <person name="Hatje K."/>
            <person name="Horne I."/>
            <person name="Huang Y.P."/>
            <person name="Hughes D.S."/>
            <person name="Jacquin-Joly E."/>
            <person name="James W."/>
            <person name="Jhangiani S."/>
            <person name="Kollmar M."/>
            <person name="Kuwar S.S."/>
            <person name="Li S."/>
            <person name="Liu N.Y."/>
            <person name="Maibeche M.T."/>
            <person name="Miller J.R."/>
            <person name="Montagne N."/>
            <person name="Perry T."/>
            <person name="Qu J."/>
            <person name="Song S.V."/>
            <person name="Sutton G.G."/>
            <person name="Vogel H."/>
            <person name="Walenz B.P."/>
            <person name="Xu W."/>
            <person name="Zhang H.J."/>
            <person name="Zou Z."/>
            <person name="Batterham P."/>
            <person name="Edwards O.R."/>
            <person name="Feyereisen R."/>
            <person name="Gibbs R.A."/>
            <person name="Heckel D.G."/>
            <person name="McGrath A."/>
            <person name="Robin C."/>
            <person name="Scherer S.E."/>
            <person name="Worley K.C."/>
            <person name="Wu Y.D."/>
        </authorList>
    </citation>
    <scope>NUCLEOTIDE SEQUENCE [LARGE SCALE GENOMIC DNA]</scope>
    <source>
        <strain evidence="7">Harm_GR_Male_#8</strain>
        <tissue evidence="7">Whole organism</tissue>
    </source>
</reference>
<keyword evidence="3" id="KW-0325">Glycoprotein</keyword>
<keyword evidence="5" id="KW-0720">Serine protease</keyword>
<keyword evidence="2" id="KW-1015">Disulfide bond</keyword>
<dbReference type="PANTHER" id="PTHR24260:SF147">
    <property type="entry name" value="EG:BACR7A4.3 PROTEIN-RELATED"/>
    <property type="match status" value="1"/>
</dbReference>
<dbReference type="PROSITE" id="PS00134">
    <property type="entry name" value="TRYPSIN_HIS"/>
    <property type="match status" value="1"/>
</dbReference>
<feature type="domain" description="Peptidase S1" evidence="6">
    <location>
        <begin position="188"/>
        <end position="432"/>
    </location>
</feature>
<dbReference type="CDD" id="cd00190">
    <property type="entry name" value="Tryp_SPc"/>
    <property type="match status" value="1"/>
</dbReference>
<comment type="similarity">
    <text evidence="4">Belongs to the peptidase S1 family. CLIP subfamily.</text>
</comment>
<keyword evidence="1" id="KW-0732">Signal</keyword>
<dbReference type="InterPro" id="IPR009003">
    <property type="entry name" value="Peptidase_S1_PA"/>
</dbReference>
<dbReference type="Gene3D" id="2.40.10.10">
    <property type="entry name" value="Trypsin-like serine proteases"/>
    <property type="match status" value="1"/>
</dbReference>
<keyword evidence="8" id="KW-1185">Reference proteome</keyword>
<dbReference type="PROSITE" id="PS00135">
    <property type="entry name" value="TRYPSIN_SER"/>
    <property type="match status" value="1"/>
</dbReference>
<dbReference type="Proteomes" id="UP000249218">
    <property type="component" value="Unassembled WGS sequence"/>
</dbReference>